<feature type="transmembrane region" description="Helical" evidence="6">
    <location>
        <begin position="12"/>
        <end position="34"/>
    </location>
</feature>
<dbReference type="Proteomes" id="UP000310636">
    <property type="component" value="Unassembled WGS sequence"/>
</dbReference>
<keyword evidence="3 6" id="KW-0812">Transmembrane</keyword>
<proteinExistence type="predicted"/>
<dbReference type="SUPFAM" id="SSF103473">
    <property type="entry name" value="MFS general substrate transporter"/>
    <property type="match status" value="1"/>
</dbReference>
<feature type="transmembrane region" description="Helical" evidence="6">
    <location>
        <begin position="46"/>
        <end position="71"/>
    </location>
</feature>
<evidence type="ECO:0000313" key="8">
    <source>
        <dbReference type="EMBL" id="THF84176.1"/>
    </source>
</evidence>
<dbReference type="Gene3D" id="1.20.1250.20">
    <property type="entry name" value="MFS general substrate transporter like domains"/>
    <property type="match status" value="2"/>
</dbReference>
<evidence type="ECO:0000256" key="5">
    <source>
        <dbReference type="ARBA" id="ARBA00023136"/>
    </source>
</evidence>
<evidence type="ECO:0000259" key="7">
    <source>
        <dbReference type="PROSITE" id="PS50850"/>
    </source>
</evidence>
<dbReference type="PANTHER" id="PTHR23531:SF1">
    <property type="entry name" value="QUINOLENE RESISTANCE PROTEIN NORA"/>
    <property type="match status" value="1"/>
</dbReference>
<feature type="transmembrane region" description="Helical" evidence="6">
    <location>
        <begin position="276"/>
        <end position="294"/>
    </location>
</feature>
<dbReference type="InterPro" id="IPR020846">
    <property type="entry name" value="MFS_dom"/>
</dbReference>
<dbReference type="GO" id="GO:0005886">
    <property type="term" value="C:plasma membrane"/>
    <property type="evidence" value="ECO:0007669"/>
    <property type="project" value="UniProtKB-SubCell"/>
</dbReference>
<feature type="transmembrane region" description="Helical" evidence="6">
    <location>
        <begin position="209"/>
        <end position="234"/>
    </location>
</feature>
<dbReference type="AlphaFoldDB" id="A0A4S4C9W3"/>
<comment type="caution">
    <text evidence="8">The sequence shown here is derived from an EMBL/GenBank/DDBJ whole genome shotgun (WGS) entry which is preliminary data.</text>
</comment>
<dbReference type="RefSeq" id="WP_136368178.1">
    <property type="nucleotide sequence ID" value="NZ_SSOB01000002.1"/>
</dbReference>
<feature type="transmembrane region" description="Helical" evidence="6">
    <location>
        <begin position="167"/>
        <end position="188"/>
    </location>
</feature>
<feature type="transmembrane region" description="Helical" evidence="6">
    <location>
        <begin position="83"/>
        <end position="101"/>
    </location>
</feature>
<keyword evidence="5 6" id="KW-0472">Membrane</keyword>
<organism evidence="8 9">
    <name type="scientific">Cohnella fermenti</name>
    <dbReference type="NCBI Taxonomy" id="2565925"/>
    <lineage>
        <taxon>Bacteria</taxon>
        <taxon>Bacillati</taxon>
        <taxon>Bacillota</taxon>
        <taxon>Bacilli</taxon>
        <taxon>Bacillales</taxon>
        <taxon>Paenibacillaceae</taxon>
        <taxon>Cohnella</taxon>
    </lineage>
</organism>
<dbReference type="GO" id="GO:0022857">
    <property type="term" value="F:transmembrane transporter activity"/>
    <property type="evidence" value="ECO:0007669"/>
    <property type="project" value="InterPro"/>
</dbReference>
<gene>
    <name evidence="8" type="ORF">E6C55_02445</name>
</gene>
<feature type="domain" description="Major facilitator superfamily (MFS) profile" evidence="7">
    <location>
        <begin position="17"/>
        <end position="397"/>
    </location>
</feature>
<name>A0A4S4C9W3_9BACL</name>
<feature type="transmembrane region" description="Helical" evidence="6">
    <location>
        <begin position="339"/>
        <end position="362"/>
    </location>
</feature>
<dbReference type="InterPro" id="IPR036259">
    <property type="entry name" value="MFS_trans_sf"/>
</dbReference>
<dbReference type="Pfam" id="PF07690">
    <property type="entry name" value="MFS_1"/>
    <property type="match status" value="1"/>
</dbReference>
<evidence type="ECO:0000313" key="9">
    <source>
        <dbReference type="Proteomes" id="UP000310636"/>
    </source>
</evidence>
<evidence type="ECO:0000256" key="1">
    <source>
        <dbReference type="ARBA" id="ARBA00004651"/>
    </source>
</evidence>
<dbReference type="CDD" id="cd17489">
    <property type="entry name" value="MFS_YfcJ_like"/>
    <property type="match status" value="1"/>
</dbReference>
<dbReference type="OrthoDB" id="9814001at2"/>
<dbReference type="EMBL" id="SSOB01000002">
    <property type="protein sequence ID" value="THF84176.1"/>
    <property type="molecule type" value="Genomic_DNA"/>
</dbReference>
<feature type="transmembrane region" description="Helical" evidence="6">
    <location>
        <begin position="246"/>
        <end position="264"/>
    </location>
</feature>
<dbReference type="InterPro" id="IPR011701">
    <property type="entry name" value="MFS"/>
</dbReference>
<evidence type="ECO:0000256" key="6">
    <source>
        <dbReference type="SAM" id="Phobius"/>
    </source>
</evidence>
<feature type="transmembrane region" description="Helical" evidence="6">
    <location>
        <begin position="300"/>
        <end position="318"/>
    </location>
</feature>
<evidence type="ECO:0000256" key="2">
    <source>
        <dbReference type="ARBA" id="ARBA00022448"/>
    </source>
</evidence>
<dbReference type="PROSITE" id="PS50850">
    <property type="entry name" value="MFS"/>
    <property type="match status" value="1"/>
</dbReference>
<evidence type="ECO:0000256" key="3">
    <source>
        <dbReference type="ARBA" id="ARBA00022692"/>
    </source>
</evidence>
<accession>A0A4S4C9W3</accession>
<evidence type="ECO:0000256" key="4">
    <source>
        <dbReference type="ARBA" id="ARBA00022989"/>
    </source>
</evidence>
<reference evidence="8 9" key="1">
    <citation type="submission" date="2019-04" db="EMBL/GenBank/DDBJ databases">
        <title>Cohnella sp. nov. isolated from preserved vegetables.</title>
        <authorList>
            <person name="Lin S.-Y."/>
            <person name="Hung M.-H."/>
            <person name="Young C.-C."/>
        </authorList>
    </citation>
    <scope>NUCLEOTIDE SEQUENCE [LARGE SCALE GENOMIC DNA]</scope>
    <source>
        <strain evidence="8 9">CC-MHH1044</strain>
    </source>
</reference>
<protein>
    <submittedName>
        <fullName evidence="8">MFS transporter</fullName>
    </submittedName>
</protein>
<keyword evidence="2" id="KW-0813">Transport</keyword>
<comment type="subcellular location">
    <subcellularLocation>
        <location evidence="1">Cell membrane</location>
        <topology evidence="1">Multi-pass membrane protein</topology>
    </subcellularLocation>
</comment>
<dbReference type="PANTHER" id="PTHR23531">
    <property type="entry name" value="QUINOLENE RESISTANCE PROTEIN NORA"/>
    <property type="match status" value="1"/>
</dbReference>
<dbReference type="InterPro" id="IPR052714">
    <property type="entry name" value="MFS_Exporter"/>
</dbReference>
<keyword evidence="4 6" id="KW-1133">Transmembrane helix</keyword>
<keyword evidence="9" id="KW-1185">Reference proteome</keyword>
<sequence>MTSNKAAGKSSTIWNRAFIAIFIINVILNLGQFMMNTLVPNFAEHLGATAVLVGMVSSMFAVTALGVRPIVGPATGYFRNNRLLAAAVGVIVLAFICYGLSDSIAMVVAGRLFHGMGMGFLAPLCLSLASEALPGDKIASGIGVFSLGQALATAVGPTLGLELVDTVGYHATFFVGAALMAIVLVLAWRLKATTPSREGGFRISWDKIVAPEVVLPSVIMFFLASAYSCINSFVLIYGKESGVEEIGLFFTAYAVCVLFTRPFSGKLADKYGLGRILVPAILIFALSFILISFARSLPMFLLSGAVSAFGYGICQPIVQTLCMKLVPQERRGVAGNTNYIGVDIGYLIAPSVAGAIVTAVQGKGGSALAGYSLMFQIMTIPIFIALLLFLWRRNRLPLSATEE</sequence>
<feature type="transmembrane region" description="Helical" evidence="6">
    <location>
        <begin position="368"/>
        <end position="391"/>
    </location>
</feature>